<name>A0A6G1LGE8_9PEZI</name>
<evidence type="ECO:0000313" key="2">
    <source>
        <dbReference type="Proteomes" id="UP000799436"/>
    </source>
</evidence>
<sequence>MGFQHGEISVYEAQIWSAALKRPTRCLWATQRAQNKYPCHNRQLPYAAIEPKQLIYRRL</sequence>
<dbReference type="Proteomes" id="UP000799436">
    <property type="component" value="Unassembled WGS sequence"/>
</dbReference>
<proteinExistence type="predicted"/>
<dbReference type="EMBL" id="ML995818">
    <property type="protein sequence ID" value="KAF2771652.1"/>
    <property type="molecule type" value="Genomic_DNA"/>
</dbReference>
<accession>A0A6G1LGE8</accession>
<reference evidence="1" key="1">
    <citation type="journal article" date="2020" name="Stud. Mycol.">
        <title>101 Dothideomycetes genomes: a test case for predicting lifestyles and emergence of pathogens.</title>
        <authorList>
            <person name="Haridas S."/>
            <person name="Albert R."/>
            <person name="Binder M."/>
            <person name="Bloem J."/>
            <person name="Labutti K."/>
            <person name="Salamov A."/>
            <person name="Andreopoulos B."/>
            <person name="Baker S."/>
            <person name="Barry K."/>
            <person name="Bills G."/>
            <person name="Bluhm B."/>
            <person name="Cannon C."/>
            <person name="Castanera R."/>
            <person name="Culley D."/>
            <person name="Daum C."/>
            <person name="Ezra D."/>
            <person name="Gonzalez J."/>
            <person name="Henrissat B."/>
            <person name="Kuo A."/>
            <person name="Liang C."/>
            <person name="Lipzen A."/>
            <person name="Lutzoni F."/>
            <person name="Magnuson J."/>
            <person name="Mondo S."/>
            <person name="Nolan M."/>
            <person name="Ohm R."/>
            <person name="Pangilinan J."/>
            <person name="Park H.-J."/>
            <person name="Ramirez L."/>
            <person name="Alfaro M."/>
            <person name="Sun H."/>
            <person name="Tritt A."/>
            <person name="Yoshinaga Y."/>
            <person name="Zwiers L.-H."/>
            <person name="Turgeon B."/>
            <person name="Goodwin S."/>
            <person name="Spatafora J."/>
            <person name="Crous P."/>
            <person name="Grigoriev I."/>
        </authorList>
    </citation>
    <scope>NUCLEOTIDE SEQUENCE</scope>
    <source>
        <strain evidence="1">CBS 116005</strain>
    </source>
</reference>
<gene>
    <name evidence="1" type="ORF">EJ03DRAFT_325299</name>
</gene>
<protein>
    <submittedName>
        <fullName evidence="1">Uncharacterized protein</fullName>
    </submittedName>
</protein>
<evidence type="ECO:0000313" key="1">
    <source>
        <dbReference type="EMBL" id="KAF2771652.1"/>
    </source>
</evidence>
<organism evidence="1 2">
    <name type="scientific">Teratosphaeria nubilosa</name>
    <dbReference type="NCBI Taxonomy" id="161662"/>
    <lineage>
        <taxon>Eukaryota</taxon>
        <taxon>Fungi</taxon>
        <taxon>Dikarya</taxon>
        <taxon>Ascomycota</taxon>
        <taxon>Pezizomycotina</taxon>
        <taxon>Dothideomycetes</taxon>
        <taxon>Dothideomycetidae</taxon>
        <taxon>Mycosphaerellales</taxon>
        <taxon>Teratosphaeriaceae</taxon>
        <taxon>Teratosphaeria</taxon>
    </lineage>
</organism>
<dbReference type="AlphaFoldDB" id="A0A6G1LGE8"/>
<keyword evidence="2" id="KW-1185">Reference proteome</keyword>